<dbReference type="Proteomes" id="UP000252182">
    <property type="component" value="Chromosome"/>
</dbReference>
<dbReference type="AlphaFoldDB" id="A0A345D954"/>
<keyword evidence="3" id="KW-1185">Reference proteome</keyword>
<feature type="transmembrane region" description="Helical" evidence="1">
    <location>
        <begin position="79"/>
        <end position="98"/>
    </location>
</feature>
<dbReference type="Pfam" id="PF06772">
    <property type="entry name" value="LtrA"/>
    <property type="match status" value="1"/>
</dbReference>
<evidence type="ECO:0000313" key="2">
    <source>
        <dbReference type="EMBL" id="AXF84892.1"/>
    </source>
</evidence>
<evidence type="ECO:0008006" key="4">
    <source>
        <dbReference type="Google" id="ProtNLM"/>
    </source>
</evidence>
<feature type="transmembrane region" description="Helical" evidence="1">
    <location>
        <begin position="136"/>
        <end position="153"/>
    </location>
</feature>
<name>A0A345D954_9BURK</name>
<dbReference type="PANTHER" id="PTHR36840">
    <property type="entry name" value="BLL5714 PROTEIN"/>
    <property type="match status" value="1"/>
</dbReference>
<keyword evidence="1" id="KW-1133">Transmembrane helix</keyword>
<feature type="transmembrane region" description="Helical" evidence="1">
    <location>
        <begin position="272"/>
        <end position="296"/>
    </location>
</feature>
<accession>A0A345D954</accession>
<evidence type="ECO:0000313" key="3">
    <source>
        <dbReference type="Proteomes" id="UP000252182"/>
    </source>
</evidence>
<feature type="transmembrane region" description="Helical" evidence="1">
    <location>
        <begin position="48"/>
        <end position="67"/>
    </location>
</feature>
<keyword evidence="1" id="KW-0472">Membrane</keyword>
<dbReference type="OrthoDB" id="5520804at2"/>
<feature type="transmembrane region" description="Helical" evidence="1">
    <location>
        <begin position="159"/>
        <end position="179"/>
    </location>
</feature>
<keyword evidence="1" id="KW-0812">Transmembrane</keyword>
<dbReference type="EMBL" id="CP031124">
    <property type="protein sequence ID" value="AXF84892.1"/>
    <property type="molecule type" value="Genomic_DNA"/>
</dbReference>
<feature type="transmembrane region" description="Helical" evidence="1">
    <location>
        <begin position="200"/>
        <end position="221"/>
    </location>
</feature>
<feature type="transmembrane region" description="Helical" evidence="1">
    <location>
        <begin position="302"/>
        <end position="323"/>
    </location>
</feature>
<sequence length="382" mass="41817">MSQSSELDSQEYEITPLELFFDLVFVFGISQLSHHLLAHLSWHSAAETLVMLLAILTVWSYTSWAATMTCAEQASTRGMMLAVMLLGLFLNASITWAFAESGWVFVVCLLGIHLGRTVWSIVSAQEAFYAEHFTRVLYWFAATAPLWVLGAMVDADSRLWWWAAAIMIDLVGTWLAHPFPTRRLQSVGKPFDASRMLERCRLFLIIALGETVLTTGTAIAASSMTLMTALTGAFALVGSIALWALMFLGRAHELSDQHQKQTDNPLLVSRKTVLTTMFLVAGLVAIAVANEIVIAHPHAAPSVALSTLLVGGSIVFLLTQAWYSHSVLSLDSKRHALGIAAMLAVGLLTLATPAYLSLILVCSTLVIFVVVEQLVTRHERSE</sequence>
<reference evidence="3" key="1">
    <citation type="submission" date="2018-07" db="EMBL/GenBank/DDBJ databases">
        <authorList>
            <person name="Kim H."/>
        </authorList>
    </citation>
    <scope>NUCLEOTIDE SEQUENCE [LARGE SCALE GENOMIC DNA]</scope>
    <source>
        <strain evidence="3">F02</strain>
    </source>
</reference>
<feature type="transmembrane region" description="Helical" evidence="1">
    <location>
        <begin position="104"/>
        <end position="124"/>
    </location>
</feature>
<gene>
    <name evidence="2" type="ORF">DTO96_100603</name>
</gene>
<dbReference type="PANTHER" id="PTHR36840:SF1">
    <property type="entry name" value="BLL5714 PROTEIN"/>
    <property type="match status" value="1"/>
</dbReference>
<feature type="transmembrane region" description="Helical" evidence="1">
    <location>
        <begin position="227"/>
        <end position="251"/>
    </location>
</feature>
<dbReference type="KEGG" id="hyf:DTO96_100603"/>
<evidence type="ECO:0000256" key="1">
    <source>
        <dbReference type="SAM" id="Phobius"/>
    </source>
</evidence>
<dbReference type="RefSeq" id="WP_114562146.1">
    <property type="nucleotide sequence ID" value="NZ_CP031124.1"/>
</dbReference>
<proteinExistence type="predicted"/>
<protein>
    <recommendedName>
        <fullName evidence="4">Low temperature requirement protein A</fullName>
    </recommendedName>
</protein>
<organism evidence="2 3">
    <name type="scientific">Ephemeroptericola cinctiostellae</name>
    <dbReference type="NCBI Taxonomy" id="2268024"/>
    <lineage>
        <taxon>Bacteria</taxon>
        <taxon>Pseudomonadati</taxon>
        <taxon>Pseudomonadota</taxon>
        <taxon>Betaproteobacteria</taxon>
        <taxon>Burkholderiales</taxon>
        <taxon>Burkholderiaceae</taxon>
        <taxon>Ephemeroptericola</taxon>
    </lineage>
</organism>
<dbReference type="InterPro" id="IPR010640">
    <property type="entry name" value="Low_temperature_requirement_A"/>
</dbReference>
<feature type="transmembrane region" description="Helical" evidence="1">
    <location>
        <begin position="335"/>
        <end position="352"/>
    </location>
</feature>